<dbReference type="RefSeq" id="WP_126693837.1">
    <property type="nucleotide sequence ID" value="NZ_RXOF01000007.1"/>
</dbReference>
<proteinExistence type="predicted"/>
<evidence type="ECO:0008006" key="4">
    <source>
        <dbReference type="Google" id="ProtNLM"/>
    </source>
</evidence>
<dbReference type="InterPro" id="IPR032774">
    <property type="entry name" value="WG_beta_rep"/>
</dbReference>
<gene>
    <name evidence="2" type="ORF">EJV47_14290</name>
</gene>
<organism evidence="2 3">
    <name type="scientific">Hymenobacter gummosus</name>
    <dbReference type="NCBI Taxonomy" id="1776032"/>
    <lineage>
        <taxon>Bacteria</taxon>
        <taxon>Pseudomonadati</taxon>
        <taxon>Bacteroidota</taxon>
        <taxon>Cytophagia</taxon>
        <taxon>Cytophagales</taxon>
        <taxon>Hymenobacteraceae</taxon>
        <taxon>Hymenobacter</taxon>
    </lineage>
</organism>
<name>A0A431U296_9BACT</name>
<dbReference type="AlphaFoldDB" id="A0A431U296"/>
<dbReference type="OrthoDB" id="2485468at2"/>
<dbReference type="EMBL" id="RXOF01000007">
    <property type="protein sequence ID" value="RTQ49306.1"/>
    <property type="molecule type" value="Genomic_DNA"/>
</dbReference>
<dbReference type="Pfam" id="PF14903">
    <property type="entry name" value="WG_beta_rep"/>
    <property type="match status" value="1"/>
</dbReference>
<protein>
    <recommendedName>
        <fullName evidence="4">WG repeat-containing protein</fullName>
    </recommendedName>
</protein>
<comment type="caution">
    <text evidence="2">The sequence shown here is derived from an EMBL/GenBank/DDBJ whole genome shotgun (WGS) entry which is preliminary data.</text>
</comment>
<accession>A0A431U296</accession>
<evidence type="ECO:0000313" key="3">
    <source>
        <dbReference type="Proteomes" id="UP000282184"/>
    </source>
</evidence>
<dbReference type="Proteomes" id="UP000282184">
    <property type="component" value="Unassembled WGS sequence"/>
</dbReference>
<keyword evidence="3" id="KW-1185">Reference proteome</keyword>
<evidence type="ECO:0000313" key="2">
    <source>
        <dbReference type="EMBL" id="RTQ49306.1"/>
    </source>
</evidence>
<evidence type="ECO:0000256" key="1">
    <source>
        <dbReference type="SAM" id="MobiDB-lite"/>
    </source>
</evidence>
<sequence length="607" mass="69053">MLKGFTLGLLLHLLGLTLRAQELPPPGGWPLRPVTALPVVPEPPGGLVPYRKGQLWGYADTTGRVWIQPQFEQEPPLFGQGLLLRTGEGRQPWWHLRYGMVWWELRNGQNEMQWSLARSHNQPPRAARSYLLNARGEQLVAEAAQAIVTDSTGRYRAVKRAGHRGQPELLVVQPRLLDEPRSQGRRLVRPIEPQLPRVPGRLRNGRRYGLEHSFNERQPYRFAARKVDWLRPKRLMWVRGRCGDQRQQPRTRYRYGGRQALFDERGRRLTAYQYYALKPLTPGLVLYDSHGAAEHWTDYEACRAAGLPQPWALEDGQYNHRYGLLTLEGRELTPCDFLSIRAIGRGRFWVVATRQETLHYGVIDSLGRFVVPLAPQPLSPADAAGLLRRRSAAPRPQQPSTSNYDTAEYPDTATISYLRPDGRLAFPGRFQQAGAFWQGRALVRQHGRCGIIDTLGRWVLPPQDDELSYYNHSSEQHERGEAADPLSLFNAFDRGPSYVTAPADSVLLLVKRRGAYGLIGFRSGRTVIEPCFDKRPEQWRGAVYGLSRGEALVVTVKGQRLRLHAQGETLPADVGPYNWSTMGWSRPALERTPQGYRTRGGRQLWEN</sequence>
<feature type="region of interest" description="Disordered" evidence="1">
    <location>
        <begin position="389"/>
        <end position="408"/>
    </location>
</feature>
<reference evidence="2 3" key="1">
    <citation type="submission" date="2018-12" db="EMBL/GenBank/DDBJ databases">
        <title>Hymenobacter gummosus sp. nov., isolated from a spring.</title>
        <authorList>
            <person name="Nie L."/>
        </authorList>
    </citation>
    <scope>NUCLEOTIDE SEQUENCE [LARGE SCALE GENOMIC DNA]</scope>
    <source>
        <strain evidence="2 3">KCTC 52166</strain>
    </source>
</reference>